<dbReference type="AlphaFoldDB" id="A0A401Q404"/>
<sequence length="97" mass="10631">MHCRIGCSKVGLPQVALPGESGERPAVRPDTAGRSRVSAAVAGEAVAEQELQYGVKFEAKQSADGEGQKQKWLRIAWCCPSYCGAPKLQHIVFQRYW</sequence>
<evidence type="ECO:0000313" key="2">
    <source>
        <dbReference type="Proteomes" id="UP000288216"/>
    </source>
</evidence>
<comment type="caution">
    <text evidence="1">The sequence shown here is derived from an EMBL/GenBank/DDBJ whole genome shotgun (WGS) entry which is preliminary data.</text>
</comment>
<keyword evidence="2" id="KW-1185">Reference proteome</keyword>
<name>A0A401Q404_SCYTO</name>
<reference evidence="1 2" key="1">
    <citation type="journal article" date="2018" name="Nat. Ecol. Evol.">
        <title>Shark genomes provide insights into elasmobranch evolution and the origin of vertebrates.</title>
        <authorList>
            <person name="Hara Y"/>
            <person name="Yamaguchi K"/>
            <person name="Onimaru K"/>
            <person name="Kadota M"/>
            <person name="Koyanagi M"/>
            <person name="Keeley SD"/>
            <person name="Tatsumi K"/>
            <person name="Tanaka K"/>
            <person name="Motone F"/>
            <person name="Kageyama Y"/>
            <person name="Nozu R"/>
            <person name="Adachi N"/>
            <person name="Nishimura O"/>
            <person name="Nakagawa R"/>
            <person name="Tanegashima C"/>
            <person name="Kiyatake I"/>
            <person name="Matsumoto R"/>
            <person name="Murakumo K"/>
            <person name="Nishida K"/>
            <person name="Terakita A"/>
            <person name="Kuratani S"/>
            <person name="Sato K"/>
            <person name="Hyodo S Kuraku.S."/>
        </authorList>
    </citation>
    <scope>NUCLEOTIDE SEQUENCE [LARGE SCALE GENOMIC DNA]</scope>
</reference>
<protein>
    <submittedName>
        <fullName evidence="1">Uncharacterized protein</fullName>
    </submittedName>
</protein>
<proteinExistence type="predicted"/>
<organism evidence="1 2">
    <name type="scientific">Scyliorhinus torazame</name>
    <name type="common">Cloudy catshark</name>
    <name type="synonym">Catulus torazame</name>
    <dbReference type="NCBI Taxonomy" id="75743"/>
    <lineage>
        <taxon>Eukaryota</taxon>
        <taxon>Metazoa</taxon>
        <taxon>Chordata</taxon>
        <taxon>Craniata</taxon>
        <taxon>Vertebrata</taxon>
        <taxon>Chondrichthyes</taxon>
        <taxon>Elasmobranchii</taxon>
        <taxon>Galeomorphii</taxon>
        <taxon>Galeoidea</taxon>
        <taxon>Carcharhiniformes</taxon>
        <taxon>Scyliorhinidae</taxon>
        <taxon>Scyliorhinus</taxon>
    </lineage>
</organism>
<evidence type="ECO:0000313" key="1">
    <source>
        <dbReference type="EMBL" id="GCB80105.1"/>
    </source>
</evidence>
<dbReference type="Proteomes" id="UP000288216">
    <property type="component" value="Unassembled WGS sequence"/>
</dbReference>
<dbReference type="EMBL" id="BFAA01010808">
    <property type="protein sequence ID" value="GCB80105.1"/>
    <property type="molecule type" value="Genomic_DNA"/>
</dbReference>
<accession>A0A401Q404</accession>
<gene>
    <name evidence="1" type="ORF">scyTo_0017083</name>
</gene>